<dbReference type="PANTHER" id="PTHR34093">
    <property type="entry name" value="CHLORIDE CHANNEL CLIC-LIKE PROTEIN 1"/>
    <property type="match status" value="1"/>
</dbReference>
<keyword evidence="5 8" id="KW-1133">Transmembrane helix</keyword>
<comment type="similarity">
    <text evidence="2">Belongs to the chloride channel MCLC family.</text>
</comment>
<protein>
    <recommendedName>
        <fullName evidence="3">Chloride channel CLIC-like protein 1</fullName>
    </recommendedName>
</protein>
<keyword evidence="6 8" id="KW-0472">Membrane</keyword>
<comment type="caution">
    <text evidence="10">The sequence shown here is derived from an EMBL/GenBank/DDBJ whole genome shotgun (WGS) entry which is preliminary data.</text>
</comment>
<name>A0AAN8JUP3_PATCE</name>
<dbReference type="AlphaFoldDB" id="A0AAN8JUP3"/>
<keyword evidence="9" id="KW-0732">Signal</keyword>
<feature type="region of interest" description="Disordered" evidence="7">
    <location>
        <begin position="46"/>
        <end position="88"/>
    </location>
</feature>
<evidence type="ECO:0000256" key="3">
    <source>
        <dbReference type="ARBA" id="ARBA00015571"/>
    </source>
</evidence>
<dbReference type="GO" id="GO:0016020">
    <property type="term" value="C:membrane"/>
    <property type="evidence" value="ECO:0007669"/>
    <property type="project" value="UniProtKB-SubCell"/>
</dbReference>
<feature type="transmembrane region" description="Helical" evidence="8">
    <location>
        <begin position="214"/>
        <end position="234"/>
    </location>
</feature>
<proteinExistence type="inferred from homology"/>
<keyword evidence="11" id="KW-1185">Reference proteome</keyword>
<evidence type="ECO:0000256" key="4">
    <source>
        <dbReference type="ARBA" id="ARBA00022692"/>
    </source>
</evidence>
<evidence type="ECO:0000256" key="8">
    <source>
        <dbReference type="SAM" id="Phobius"/>
    </source>
</evidence>
<comment type="subcellular location">
    <subcellularLocation>
        <location evidence="1">Membrane</location>
        <topology evidence="1">Multi-pass membrane protein</topology>
    </subcellularLocation>
</comment>
<evidence type="ECO:0000256" key="1">
    <source>
        <dbReference type="ARBA" id="ARBA00004141"/>
    </source>
</evidence>
<feature type="compositionally biased region" description="Acidic residues" evidence="7">
    <location>
        <begin position="489"/>
        <end position="500"/>
    </location>
</feature>
<evidence type="ECO:0000256" key="6">
    <source>
        <dbReference type="ARBA" id="ARBA00023136"/>
    </source>
</evidence>
<evidence type="ECO:0000313" key="11">
    <source>
        <dbReference type="Proteomes" id="UP001347796"/>
    </source>
</evidence>
<evidence type="ECO:0000256" key="9">
    <source>
        <dbReference type="SAM" id="SignalP"/>
    </source>
</evidence>
<gene>
    <name evidence="10" type="ORF">SNE40_012563</name>
</gene>
<feature type="region of interest" description="Disordered" evidence="7">
    <location>
        <begin position="439"/>
        <end position="520"/>
    </location>
</feature>
<feature type="chain" id="PRO_5042864013" description="Chloride channel CLIC-like protein 1" evidence="9">
    <location>
        <begin position="24"/>
        <end position="570"/>
    </location>
</feature>
<dbReference type="GO" id="GO:0005254">
    <property type="term" value="F:chloride channel activity"/>
    <property type="evidence" value="ECO:0007669"/>
    <property type="project" value="TreeGrafter"/>
</dbReference>
<evidence type="ECO:0000256" key="2">
    <source>
        <dbReference type="ARBA" id="ARBA00005944"/>
    </source>
</evidence>
<dbReference type="EMBL" id="JAZGQO010000008">
    <property type="protein sequence ID" value="KAK6180398.1"/>
    <property type="molecule type" value="Genomic_DNA"/>
</dbReference>
<keyword evidence="4 8" id="KW-0812">Transmembrane</keyword>
<dbReference type="Proteomes" id="UP001347796">
    <property type="component" value="Unassembled WGS sequence"/>
</dbReference>
<organism evidence="10 11">
    <name type="scientific">Patella caerulea</name>
    <name type="common">Rayed Mediterranean limpet</name>
    <dbReference type="NCBI Taxonomy" id="87958"/>
    <lineage>
        <taxon>Eukaryota</taxon>
        <taxon>Metazoa</taxon>
        <taxon>Spiralia</taxon>
        <taxon>Lophotrochozoa</taxon>
        <taxon>Mollusca</taxon>
        <taxon>Gastropoda</taxon>
        <taxon>Patellogastropoda</taxon>
        <taxon>Patelloidea</taxon>
        <taxon>Patellidae</taxon>
        <taxon>Patella</taxon>
    </lineage>
</organism>
<accession>A0AAN8JUP3</accession>
<feature type="compositionally biased region" description="Basic and acidic residues" evidence="7">
    <location>
        <begin position="46"/>
        <end position="63"/>
    </location>
</feature>
<evidence type="ECO:0000256" key="5">
    <source>
        <dbReference type="ARBA" id="ARBA00022989"/>
    </source>
</evidence>
<evidence type="ECO:0000313" key="10">
    <source>
        <dbReference type="EMBL" id="KAK6180398.1"/>
    </source>
</evidence>
<evidence type="ECO:0000256" key="7">
    <source>
        <dbReference type="SAM" id="MobiDB-lite"/>
    </source>
</evidence>
<dbReference type="GO" id="GO:0005783">
    <property type="term" value="C:endoplasmic reticulum"/>
    <property type="evidence" value="ECO:0007669"/>
    <property type="project" value="TreeGrafter"/>
</dbReference>
<dbReference type="PANTHER" id="PTHR34093:SF1">
    <property type="entry name" value="CHLORIDE CHANNEL CLIC-LIKE PROTEIN 1"/>
    <property type="match status" value="1"/>
</dbReference>
<dbReference type="InterPro" id="IPR009231">
    <property type="entry name" value="Chloride_chnl_CLIC-like"/>
</dbReference>
<dbReference type="Pfam" id="PF05934">
    <property type="entry name" value="MCLC"/>
    <property type="match status" value="1"/>
</dbReference>
<feature type="region of interest" description="Disordered" evidence="7">
    <location>
        <begin position="538"/>
        <end position="570"/>
    </location>
</feature>
<feature type="transmembrane region" description="Helical" evidence="8">
    <location>
        <begin position="365"/>
        <end position="387"/>
    </location>
</feature>
<feature type="transmembrane region" description="Helical" evidence="8">
    <location>
        <begin position="241"/>
        <end position="261"/>
    </location>
</feature>
<sequence length="570" mass="64340">MATDCQLVIIAVILCLAVTMVTSGDGELDPFDMINFDPSTMKMNEKSKKVTVDQDKNNPEKPENLTPGKNINSPVETLDKDTSNKPPLEKTIQIPVETLNKDATPQPKMDITKCPIRVSTASVLFRQYVNTLLYHLKGKVYEGGAVEFDLRLILDNVDLNKLQRYSDSQTEMDLKTAHEILTRMIQAIKEVPIGGKTSRHLWIEEKLGISVEKLLHVLLIIGLIVVIAAIMVHLKFNKYQLMYYLFMLVFIVSVCLTWYSLYKREVSKQHYAVSKEMPEHCKSREDKDSGFLSVTWSWMVSQVTFQKDECIDYYEQLLIDPIVKVSPIEALAVTAVRFFVTPLRHIAEGLSDFIRTLLKDLPIQLWPIVLIIMTVFSFLILFMGFGYRVAMPFGMLAIEPGRRDQNIEIKALDERYRIEAKEQAKEIREMLQDIRDHQSTPSIQYSGGGGDAPSSKSPQKDVRAKTHQKKGRPIEFKEKTSPVQNGVENGEDNEGDSCEIEVEKPKSKLNKNKNKGLNESANVSEKICVECSEDVLKTGATETNDPKPSAIPVKKIGTNTPISDIGQLGK</sequence>
<reference evidence="10 11" key="1">
    <citation type="submission" date="2024-01" db="EMBL/GenBank/DDBJ databases">
        <title>The genome of the rayed Mediterranean limpet Patella caerulea (Linnaeus, 1758).</title>
        <authorList>
            <person name="Anh-Thu Weber A."/>
            <person name="Halstead-Nussloch G."/>
        </authorList>
    </citation>
    <scope>NUCLEOTIDE SEQUENCE [LARGE SCALE GENOMIC DNA]</scope>
    <source>
        <strain evidence="10">AATW-2023a</strain>
        <tissue evidence="10">Whole specimen</tissue>
    </source>
</reference>
<feature type="signal peptide" evidence="9">
    <location>
        <begin position="1"/>
        <end position="23"/>
    </location>
</feature>